<dbReference type="EMBL" id="WJPP01000001">
    <property type="protein sequence ID" value="MRH77266.1"/>
    <property type="molecule type" value="Genomic_DNA"/>
</dbReference>
<accession>A0A6N7QLB2</accession>
<dbReference type="SUPFAM" id="SSF55248">
    <property type="entry name" value="PCD-like"/>
    <property type="match status" value="1"/>
</dbReference>
<dbReference type="Pfam" id="PF01329">
    <property type="entry name" value="Pterin_4a"/>
    <property type="match status" value="1"/>
</dbReference>
<keyword evidence="6" id="KW-1185">Reference proteome</keyword>
<dbReference type="InterPro" id="IPR050376">
    <property type="entry name" value="Pterin-4-alpha-carb_dehyd"/>
</dbReference>
<dbReference type="Proteomes" id="UP000433788">
    <property type="component" value="Unassembled WGS sequence"/>
</dbReference>
<proteinExistence type="inferred from homology"/>
<dbReference type="GO" id="GO:0008124">
    <property type="term" value="F:4-alpha-hydroxytetrahydrobiopterin dehydratase activity"/>
    <property type="evidence" value="ECO:0007669"/>
    <property type="project" value="UniProtKB-EC"/>
</dbReference>
<comment type="caution">
    <text evidence="5">The sequence shown here is derived from an EMBL/GenBank/DDBJ whole genome shotgun (WGS) entry which is preliminary data.</text>
</comment>
<gene>
    <name evidence="5" type="ORF">GH984_00875</name>
</gene>
<sequence length="109" mass="12016">MSLTEKHCTPCRGGIDPMDRAQAEAMLAETTGWVLSDDATRISRRFKTSNFAEAQAIANVAGDVAEQEDHHPEIRFSWGYCEVEIYTHAIGGLHENDFIYAAKVNAATS</sequence>
<dbReference type="GO" id="GO:0006729">
    <property type="term" value="P:tetrahydrobiopterin biosynthetic process"/>
    <property type="evidence" value="ECO:0007669"/>
    <property type="project" value="InterPro"/>
</dbReference>
<protein>
    <recommendedName>
        <fullName evidence="3">4a-hydroxytetrahydrobiopterin dehydratase</fullName>
        <ecNumber evidence="3">4.2.1.96</ecNumber>
    </recommendedName>
</protein>
<dbReference type="InterPro" id="IPR036428">
    <property type="entry name" value="PCD_sf"/>
</dbReference>
<reference evidence="5 6" key="1">
    <citation type="submission" date="2019-11" db="EMBL/GenBank/DDBJ databases">
        <authorList>
            <person name="Zhang X.Y."/>
        </authorList>
    </citation>
    <scope>NUCLEOTIDE SEQUENCE [LARGE SCALE GENOMIC DNA]</scope>
    <source>
        <strain evidence="5 6">C176</strain>
    </source>
</reference>
<dbReference type="EC" id="4.2.1.96" evidence="3"/>
<evidence type="ECO:0000313" key="6">
    <source>
        <dbReference type="Proteomes" id="UP000433788"/>
    </source>
</evidence>
<dbReference type="PANTHER" id="PTHR42805:SF1">
    <property type="entry name" value="PTERIN-4-ALPHA-CARBINOLAMINE DEHYDRATASE-RELATED"/>
    <property type="match status" value="1"/>
</dbReference>
<evidence type="ECO:0000256" key="4">
    <source>
        <dbReference type="ARBA" id="ARBA00023239"/>
    </source>
</evidence>
<dbReference type="CDD" id="cd00913">
    <property type="entry name" value="PCD_DCoH_subfamily_a"/>
    <property type="match status" value="1"/>
</dbReference>
<evidence type="ECO:0000256" key="3">
    <source>
        <dbReference type="ARBA" id="ARBA00013252"/>
    </source>
</evidence>
<evidence type="ECO:0000256" key="1">
    <source>
        <dbReference type="ARBA" id="ARBA00001554"/>
    </source>
</evidence>
<dbReference type="PANTHER" id="PTHR42805">
    <property type="entry name" value="PTERIN-4-ALPHA-CARBINOLAMINE DEHYDRATASE-RELATED"/>
    <property type="match status" value="1"/>
</dbReference>
<dbReference type="RefSeq" id="WP_153718334.1">
    <property type="nucleotide sequence ID" value="NZ_WJPP01000001.1"/>
</dbReference>
<dbReference type="Gene3D" id="3.30.1360.20">
    <property type="entry name" value="Transcriptional coactivator/pterin dehydratase"/>
    <property type="match status" value="1"/>
</dbReference>
<organism evidence="5 6">
    <name type="scientific">Spiribacter salilacus</name>
    <dbReference type="NCBI Taxonomy" id="2664894"/>
    <lineage>
        <taxon>Bacteria</taxon>
        <taxon>Pseudomonadati</taxon>
        <taxon>Pseudomonadota</taxon>
        <taxon>Gammaproteobacteria</taxon>
        <taxon>Chromatiales</taxon>
        <taxon>Ectothiorhodospiraceae</taxon>
        <taxon>Spiribacter</taxon>
    </lineage>
</organism>
<dbReference type="AlphaFoldDB" id="A0A6N7QLB2"/>
<evidence type="ECO:0000313" key="5">
    <source>
        <dbReference type="EMBL" id="MRH77266.1"/>
    </source>
</evidence>
<evidence type="ECO:0000256" key="2">
    <source>
        <dbReference type="ARBA" id="ARBA00006472"/>
    </source>
</evidence>
<comment type="catalytic activity">
    <reaction evidence="1">
        <text>(4aS,6R)-4a-hydroxy-L-erythro-5,6,7,8-tetrahydrobiopterin = (6R)-L-erythro-6,7-dihydrobiopterin + H2O</text>
        <dbReference type="Rhea" id="RHEA:11920"/>
        <dbReference type="ChEBI" id="CHEBI:15377"/>
        <dbReference type="ChEBI" id="CHEBI:15642"/>
        <dbReference type="ChEBI" id="CHEBI:43120"/>
        <dbReference type="EC" id="4.2.1.96"/>
    </reaction>
</comment>
<comment type="similarity">
    <text evidence="2">Belongs to the pterin-4-alpha-carbinolamine dehydratase family.</text>
</comment>
<keyword evidence="4" id="KW-0456">Lyase</keyword>
<dbReference type="InterPro" id="IPR001533">
    <property type="entry name" value="Pterin_deHydtase"/>
</dbReference>
<name>A0A6N7QLB2_9GAMM</name>